<dbReference type="PANTHER" id="PTHR12526">
    <property type="entry name" value="GLYCOSYLTRANSFERASE"/>
    <property type="match status" value="1"/>
</dbReference>
<dbReference type="PANTHER" id="PTHR12526:SF595">
    <property type="entry name" value="BLL5217 PROTEIN"/>
    <property type="match status" value="1"/>
</dbReference>
<dbReference type="GO" id="GO:1901135">
    <property type="term" value="P:carbohydrate derivative metabolic process"/>
    <property type="evidence" value="ECO:0007669"/>
    <property type="project" value="UniProtKB-ARBA"/>
</dbReference>
<dbReference type="Gene3D" id="3.40.50.2000">
    <property type="entry name" value="Glycogen Phosphorylase B"/>
    <property type="match status" value="2"/>
</dbReference>
<evidence type="ECO:0000313" key="3">
    <source>
        <dbReference type="Proteomes" id="UP000533429"/>
    </source>
</evidence>
<accession>A0A850QWA6</accession>
<dbReference type="AlphaFoldDB" id="A0A850QWA6"/>
<dbReference type="Pfam" id="PF00534">
    <property type="entry name" value="Glycos_transf_1"/>
    <property type="match status" value="1"/>
</dbReference>
<dbReference type="GO" id="GO:0016757">
    <property type="term" value="F:glycosyltransferase activity"/>
    <property type="evidence" value="ECO:0007669"/>
    <property type="project" value="InterPro"/>
</dbReference>
<feature type="domain" description="Glycosyl transferase family 1" evidence="1">
    <location>
        <begin position="142"/>
        <end position="278"/>
    </location>
</feature>
<comment type="caution">
    <text evidence="2">The sequence shown here is derived from an EMBL/GenBank/DDBJ whole genome shotgun (WGS) entry which is preliminary data.</text>
</comment>
<sequence length="312" mass="34425">MSVILHIHDQSLPPIASSGGSNRLIDWLAIEQAKQGHKVYAMSPSGADTECYQHIKLSLPCSIEELLALIPDDVEYIEHHGGLAPTVVDELLTFFPGCVQVCHAGKQEGKNNIFISNSHAKAHGGTVIAYNGVPVDDYIFSADKDNYLLFLAKVKRSKKGVDTAIKVAKKVNVPLVVAGGYRLANPETWFKWHPKITPVGYINGVKKFELLSKAKALLVPIRWEEPFGLTIVEAMLSGTPVIAFNRGAMPELIIDGETGFLCENEAEMIEAIKKLDQISPERCREHAMSHFTSTQMCNRHLELLAQATINSW</sequence>
<organism evidence="2 3">
    <name type="scientific">Photobacterium damselae subsp. damselae</name>
    <name type="common">Listonella damsela</name>
    <dbReference type="NCBI Taxonomy" id="85581"/>
    <lineage>
        <taxon>Bacteria</taxon>
        <taxon>Pseudomonadati</taxon>
        <taxon>Pseudomonadota</taxon>
        <taxon>Gammaproteobacteria</taxon>
        <taxon>Vibrionales</taxon>
        <taxon>Vibrionaceae</taxon>
        <taxon>Photobacterium</taxon>
    </lineage>
</organism>
<dbReference type="EMBL" id="JABXOR010001129">
    <property type="protein sequence ID" value="NVP02104.1"/>
    <property type="molecule type" value="Genomic_DNA"/>
</dbReference>
<proteinExistence type="predicted"/>
<reference evidence="2 3" key="1">
    <citation type="submission" date="2020-06" db="EMBL/GenBank/DDBJ databases">
        <title>Photobacterium damselae subsp. damselae comparative genomics.</title>
        <authorList>
            <person name="Osorio C.R."/>
        </authorList>
    </citation>
    <scope>NUCLEOTIDE SEQUENCE [LARGE SCALE GENOMIC DNA]</scope>
    <source>
        <strain evidence="2 3">TW250/03</strain>
    </source>
</reference>
<evidence type="ECO:0000259" key="1">
    <source>
        <dbReference type="Pfam" id="PF00534"/>
    </source>
</evidence>
<evidence type="ECO:0000313" key="2">
    <source>
        <dbReference type="EMBL" id="NVP02104.1"/>
    </source>
</evidence>
<keyword evidence="2" id="KW-0808">Transferase</keyword>
<name>A0A850QWA6_PHODD</name>
<protein>
    <submittedName>
        <fullName evidence="2">Glycosyltransferase</fullName>
    </submittedName>
</protein>
<dbReference type="Proteomes" id="UP000533429">
    <property type="component" value="Unassembled WGS sequence"/>
</dbReference>
<dbReference type="InterPro" id="IPR001296">
    <property type="entry name" value="Glyco_trans_1"/>
</dbReference>
<gene>
    <name evidence="2" type="ORF">HWA77_17975</name>
</gene>
<dbReference type="SUPFAM" id="SSF53756">
    <property type="entry name" value="UDP-Glycosyltransferase/glycogen phosphorylase"/>
    <property type="match status" value="1"/>
</dbReference>